<gene>
    <name evidence="1" type="ORF">L195_g053108</name>
</gene>
<name>A0A2K3K8R1_TRIPR</name>
<evidence type="ECO:0000313" key="1">
    <source>
        <dbReference type="EMBL" id="PNX62680.1"/>
    </source>
</evidence>
<organism evidence="1 2">
    <name type="scientific">Trifolium pratense</name>
    <name type="common">Red clover</name>
    <dbReference type="NCBI Taxonomy" id="57577"/>
    <lineage>
        <taxon>Eukaryota</taxon>
        <taxon>Viridiplantae</taxon>
        <taxon>Streptophyta</taxon>
        <taxon>Embryophyta</taxon>
        <taxon>Tracheophyta</taxon>
        <taxon>Spermatophyta</taxon>
        <taxon>Magnoliopsida</taxon>
        <taxon>eudicotyledons</taxon>
        <taxon>Gunneridae</taxon>
        <taxon>Pentapetalae</taxon>
        <taxon>rosids</taxon>
        <taxon>fabids</taxon>
        <taxon>Fabales</taxon>
        <taxon>Fabaceae</taxon>
        <taxon>Papilionoideae</taxon>
        <taxon>50 kb inversion clade</taxon>
        <taxon>NPAAA clade</taxon>
        <taxon>Hologalegina</taxon>
        <taxon>IRL clade</taxon>
        <taxon>Trifolieae</taxon>
        <taxon>Trifolium</taxon>
    </lineage>
</organism>
<evidence type="ECO:0000313" key="2">
    <source>
        <dbReference type="Proteomes" id="UP000236291"/>
    </source>
</evidence>
<accession>A0A2K3K8R1</accession>
<dbReference type="ExpressionAtlas" id="A0A2K3K8R1">
    <property type="expression patterns" value="baseline"/>
</dbReference>
<dbReference type="AlphaFoldDB" id="A0A2K3K8R1"/>
<dbReference type="Proteomes" id="UP000236291">
    <property type="component" value="Unassembled WGS sequence"/>
</dbReference>
<dbReference type="STRING" id="57577.A0A2K3K8R1"/>
<sequence length="96" mass="10551">MSGHLLDECKITNGGVENLCRTSWSSDFQVNVAVDGGNVDFFDPLRGGIDNDAKATPLEPESLSEVSGDQPTKEWTSFRRILMQRFPVSKMVSLSS</sequence>
<reference evidence="1 2" key="1">
    <citation type="journal article" date="2014" name="Am. J. Bot.">
        <title>Genome assembly and annotation for red clover (Trifolium pratense; Fabaceae).</title>
        <authorList>
            <person name="Istvanek J."/>
            <person name="Jaros M."/>
            <person name="Krenek A."/>
            <person name="Repkova J."/>
        </authorList>
    </citation>
    <scope>NUCLEOTIDE SEQUENCE [LARGE SCALE GENOMIC DNA]</scope>
    <source>
        <strain evidence="2">cv. Tatra</strain>
        <tissue evidence="1">Young leaves</tissue>
    </source>
</reference>
<dbReference type="EMBL" id="ASHM01088300">
    <property type="protein sequence ID" value="PNX62680.1"/>
    <property type="molecule type" value="Genomic_DNA"/>
</dbReference>
<feature type="non-terminal residue" evidence="1">
    <location>
        <position position="96"/>
    </location>
</feature>
<proteinExistence type="predicted"/>
<comment type="caution">
    <text evidence="1">The sequence shown here is derived from an EMBL/GenBank/DDBJ whole genome shotgun (WGS) entry which is preliminary data.</text>
</comment>
<protein>
    <submittedName>
        <fullName evidence="1">Uncharacterized protein</fullName>
    </submittedName>
</protein>
<reference evidence="1 2" key="2">
    <citation type="journal article" date="2017" name="Front. Plant Sci.">
        <title>Gene Classification and Mining of Molecular Markers Useful in Red Clover (Trifolium pratense) Breeding.</title>
        <authorList>
            <person name="Istvanek J."/>
            <person name="Dluhosova J."/>
            <person name="Dluhos P."/>
            <person name="Patkova L."/>
            <person name="Nedelnik J."/>
            <person name="Repkova J."/>
        </authorList>
    </citation>
    <scope>NUCLEOTIDE SEQUENCE [LARGE SCALE GENOMIC DNA]</scope>
    <source>
        <strain evidence="2">cv. Tatra</strain>
        <tissue evidence="1">Young leaves</tissue>
    </source>
</reference>